<evidence type="ECO:0000256" key="1">
    <source>
        <dbReference type="SAM" id="MobiDB-lite"/>
    </source>
</evidence>
<dbReference type="STRING" id="33114.A0A2G2WI28"/>
<dbReference type="AlphaFoldDB" id="A0A2G2WI28"/>
<reference evidence="4" key="2">
    <citation type="journal article" date="2017" name="J. Anim. Genet.">
        <title>Multiple reference genome sequences of hot pepper reveal the massive evolution of plant disease resistance genes by retroduplication.</title>
        <authorList>
            <person name="Kim S."/>
            <person name="Park J."/>
            <person name="Yeom S.-I."/>
            <person name="Kim Y.-M."/>
            <person name="Seo E."/>
            <person name="Kim K.-T."/>
            <person name="Kim M.-S."/>
            <person name="Lee J.M."/>
            <person name="Cheong K."/>
            <person name="Shin H.-S."/>
            <person name="Kim S.-B."/>
            <person name="Han K."/>
            <person name="Lee J."/>
            <person name="Park M."/>
            <person name="Lee H.-A."/>
            <person name="Lee H.-Y."/>
            <person name="Lee Y."/>
            <person name="Oh S."/>
            <person name="Lee J.H."/>
            <person name="Choi E."/>
            <person name="Choi E."/>
            <person name="Lee S.E."/>
            <person name="Jeon J."/>
            <person name="Kim H."/>
            <person name="Choi G."/>
            <person name="Song H."/>
            <person name="Lee J."/>
            <person name="Lee S.-C."/>
            <person name="Kwon J.-K."/>
            <person name="Lee H.-Y."/>
            <person name="Koo N."/>
            <person name="Hong Y."/>
            <person name="Kim R.W."/>
            <person name="Kang W.-H."/>
            <person name="Huh J.H."/>
            <person name="Kang B.-C."/>
            <person name="Yang T.-J."/>
            <person name="Lee Y.-H."/>
            <person name="Bennetzen J.L."/>
            <person name="Choi D."/>
        </authorList>
    </citation>
    <scope>NUCLEOTIDE SEQUENCE [LARGE SCALE GENOMIC DNA]</scope>
    <source>
        <strain evidence="4">cv. PBC81</strain>
    </source>
</reference>
<dbReference type="SMART" id="SM00777">
    <property type="entry name" value="Mad3_BUB1_I"/>
    <property type="match status" value="1"/>
</dbReference>
<dbReference type="Proteomes" id="UP000224567">
    <property type="component" value="Unassembled WGS sequence"/>
</dbReference>
<sequence>MKDVRALSKIQIRFYSGVSFSNISYLHQSMSLMLYNDIFSSLVSDIKSYNGKDPLLPWLRGIKKMKESLPPQLLKEKLPRFLQKCAQTFETDRRYTNDMRYLRVWLQLIDYVQDPKGVLKIMELNKIGIKKSLFYQAYALHYEKVKKFEAAEKMYHLGVQKLAEPVDDLHNSYEQFLHRMEQRKNKRIQRQEGKNKIYSLGAKNITLNNNEIKENNENLSGNENNPVIARDQLPNVRSKHLNMKNEVAISQGSRRESQMNETTHDGPALQKELRSDLRLKICGGDTVEADRCRKFTGEDTVVAKFVGSAIVGKSDVEDARHHGLVEPTINTKEAIHAINSMFREPLEPSLADKHSRRNQPKVDQRSNNGFEVFLDENTDSAAGSSHQGLANGSSVPQSNRVETQKPMQEPFQIYTDGDDTSDVGEGVHQMDKLDTGCTIGDGIVKGFVFPSPTDVTSEYSRDPNVERPPQGRLRREDTVVYKFVGSTISEDSAVENVCHHGLVEPTINLKEAMDDINSMFGRPIEFTRKSKPKKQGLAPKMERDGSRFMILPDDEPHHQPKSSPLTLSSKRDYDLFEKTVCTQEAMDEINKMFAMPLDF</sequence>
<reference evidence="3 4" key="1">
    <citation type="journal article" date="2017" name="Genome Biol.">
        <title>New reference genome sequences of hot pepper reveal the massive evolution of plant disease-resistance genes by retroduplication.</title>
        <authorList>
            <person name="Kim S."/>
            <person name="Park J."/>
            <person name="Yeom S.I."/>
            <person name="Kim Y.M."/>
            <person name="Seo E."/>
            <person name="Kim K.T."/>
            <person name="Kim M.S."/>
            <person name="Lee J.M."/>
            <person name="Cheong K."/>
            <person name="Shin H.S."/>
            <person name="Kim S.B."/>
            <person name="Han K."/>
            <person name="Lee J."/>
            <person name="Park M."/>
            <person name="Lee H.A."/>
            <person name="Lee H.Y."/>
            <person name="Lee Y."/>
            <person name="Oh S."/>
            <person name="Lee J.H."/>
            <person name="Choi E."/>
            <person name="Choi E."/>
            <person name="Lee S.E."/>
            <person name="Jeon J."/>
            <person name="Kim H."/>
            <person name="Choi G."/>
            <person name="Song H."/>
            <person name="Lee J."/>
            <person name="Lee S.C."/>
            <person name="Kwon J.K."/>
            <person name="Lee H.Y."/>
            <person name="Koo N."/>
            <person name="Hong Y."/>
            <person name="Kim R.W."/>
            <person name="Kang W.H."/>
            <person name="Huh J.H."/>
            <person name="Kang B.C."/>
            <person name="Yang T.J."/>
            <person name="Lee Y.H."/>
            <person name="Bennetzen J.L."/>
            <person name="Choi D."/>
        </authorList>
    </citation>
    <scope>NUCLEOTIDE SEQUENCE [LARGE SCALE GENOMIC DNA]</scope>
    <source>
        <strain evidence="4">cv. PBC81</strain>
    </source>
</reference>
<dbReference type="PANTHER" id="PTHR14030:SF2">
    <property type="entry name" value="OS11G0128700 PROTEIN"/>
    <property type="match status" value="1"/>
</dbReference>
<dbReference type="InterPro" id="IPR015661">
    <property type="entry name" value="Bub1/Mad3"/>
</dbReference>
<feature type="region of interest" description="Disordered" evidence="1">
    <location>
        <begin position="348"/>
        <end position="367"/>
    </location>
</feature>
<dbReference type="GO" id="GO:0051754">
    <property type="term" value="P:meiotic sister chromatid cohesion, centromeric"/>
    <property type="evidence" value="ECO:0007669"/>
    <property type="project" value="TreeGrafter"/>
</dbReference>
<accession>A0A2G2WI28</accession>
<dbReference type="PROSITE" id="PS51489">
    <property type="entry name" value="BUB1_N"/>
    <property type="match status" value="1"/>
</dbReference>
<gene>
    <name evidence="3" type="ORF">CQW23_14041</name>
</gene>
<keyword evidence="4" id="KW-1185">Reference proteome</keyword>
<organism evidence="3 4">
    <name type="scientific">Capsicum baccatum</name>
    <name type="common">Peruvian pepper</name>
    <dbReference type="NCBI Taxonomy" id="33114"/>
    <lineage>
        <taxon>Eukaryota</taxon>
        <taxon>Viridiplantae</taxon>
        <taxon>Streptophyta</taxon>
        <taxon>Embryophyta</taxon>
        <taxon>Tracheophyta</taxon>
        <taxon>Spermatophyta</taxon>
        <taxon>Magnoliopsida</taxon>
        <taxon>eudicotyledons</taxon>
        <taxon>Gunneridae</taxon>
        <taxon>Pentapetalae</taxon>
        <taxon>asterids</taxon>
        <taxon>lamiids</taxon>
        <taxon>Solanales</taxon>
        <taxon>Solanaceae</taxon>
        <taxon>Solanoideae</taxon>
        <taxon>Capsiceae</taxon>
        <taxon>Capsicum</taxon>
    </lineage>
</organism>
<dbReference type="PANTHER" id="PTHR14030">
    <property type="entry name" value="MITOTIC CHECKPOINT SERINE/THREONINE-PROTEIN KINASE BUB1"/>
    <property type="match status" value="1"/>
</dbReference>
<evidence type="ECO:0000259" key="2">
    <source>
        <dbReference type="PROSITE" id="PS51489"/>
    </source>
</evidence>
<evidence type="ECO:0000313" key="3">
    <source>
        <dbReference type="EMBL" id="PHT44883.1"/>
    </source>
</evidence>
<protein>
    <recommendedName>
        <fullName evidence="2">BUB1 N-terminal domain-containing protein</fullName>
    </recommendedName>
</protein>
<dbReference type="InterPro" id="IPR013212">
    <property type="entry name" value="Mad3/Bub1_I"/>
</dbReference>
<dbReference type="FunFam" id="1.25.40.430:FF:000005">
    <property type="entry name" value="Mad3/BUB1 homology region 1"/>
    <property type="match status" value="1"/>
</dbReference>
<proteinExistence type="predicted"/>
<evidence type="ECO:0000313" key="4">
    <source>
        <dbReference type="Proteomes" id="UP000224567"/>
    </source>
</evidence>
<name>A0A2G2WI28_CAPBA</name>
<dbReference type="GO" id="GO:0004672">
    <property type="term" value="F:protein kinase activity"/>
    <property type="evidence" value="ECO:0007669"/>
    <property type="project" value="TreeGrafter"/>
</dbReference>
<comment type="caution">
    <text evidence="3">The sequence shown here is derived from an EMBL/GenBank/DDBJ whole genome shotgun (WGS) entry which is preliminary data.</text>
</comment>
<dbReference type="Gene3D" id="1.25.40.430">
    <property type="match status" value="1"/>
</dbReference>
<feature type="domain" description="BUB1 N-terminal" evidence="2">
    <location>
        <begin position="42"/>
        <end position="198"/>
    </location>
</feature>
<dbReference type="GO" id="GO:0007094">
    <property type="term" value="P:mitotic spindle assembly checkpoint signaling"/>
    <property type="evidence" value="ECO:0007669"/>
    <property type="project" value="InterPro"/>
</dbReference>
<dbReference type="OrthoDB" id="248495at2759"/>
<feature type="region of interest" description="Disordered" evidence="1">
    <location>
        <begin position="379"/>
        <end position="399"/>
    </location>
</feature>
<dbReference type="EMBL" id="MLFT02000006">
    <property type="protein sequence ID" value="PHT44883.1"/>
    <property type="molecule type" value="Genomic_DNA"/>
</dbReference>
<dbReference type="Pfam" id="PF08311">
    <property type="entry name" value="Mad3_BUB1_I"/>
    <property type="match status" value="1"/>
</dbReference>